<dbReference type="EC" id="1.10.3.2" evidence="4 12"/>
<organism evidence="16">
    <name type="scientific">Liriodendron tulipifera</name>
    <name type="common">Tuliptree</name>
    <name type="synonym">Tulip poplar</name>
    <dbReference type="NCBI Taxonomy" id="3415"/>
    <lineage>
        <taxon>Eukaryota</taxon>
        <taxon>Viridiplantae</taxon>
        <taxon>Streptophyta</taxon>
        <taxon>Embryophyta</taxon>
        <taxon>Tracheophyta</taxon>
        <taxon>Spermatophyta</taxon>
        <taxon>Magnoliopsida</taxon>
        <taxon>Magnoliidae</taxon>
        <taxon>Magnoliales</taxon>
        <taxon>Magnoliaceae</taxon>
        <taxon>Liriodendron</taxon>
    </lineage>
</organism>
<evidence type="ECO:0000256" key="2">
    <source>
        <dbReference type="ARBA" id="ARBA00004271"/>
    </source>
</evidence>
<dbReference type="InterPro" id="IPR001117">
    <property type="entry name" value="Cu-oxidase_2nd"/>
</dbReference>
<comment type="similarity">
    <text evidence="3 12">Belongs to the multicopper oxidase family.</text>
</comment>
<evidence type="ECO:0000256" key="12">
    <source>
        <dbReference type="RuleBase" id="RU361119"/>
    </source>
</evidence>
<keyword evidence="6 12" id="KW-0964">Secreted</keyword>
<evidence type="ECO:0000256" key="3">
    <source>
        <dbReference type="ARBA" id="ARBA00010609"/>
    </source>
</evidence>
<evidence type="ECO:0000259" key="13">
    <source>
        <dbReference type="Pfam" id="PF00394"/>
    </source>
</evidence>
<dbReference type="SUPFAM" id="SSF49503">
    <property type="entry name" value="Cupredoxins"/>
    <property type="match status" value="3"/>
</dbReference>
<keyword evidence="8 12" id="KW-0677">Repeat</keyword>
<sequence length="585" mass="64720">MAPLLQTSGPMAALLLALSAIFLFPELSHAKHAGITRHYKFNIRLQNVTRLCHTKSIVTVNGRFPGPKIFAREGDRVVVKVVNHVQNNITLHWHGVRQLRSGWADGPAYVTQCPIQTGQTYVYNFRIISQRGTLFWHAHISWLRATIYGPIVILPKHGVPYPFIKPYKEVPIIFGEWFNADTEAIITQALQTGGGPNVSDAYTINGLPGPLYNCSARDTFRLSVKPGKTYLLRLINAALNDELFFSIANHTLTIVDVDAIYVKPFDTDILLITPGQTTNVLLKTKPHYPNATFFMSARPYATGRGTFDNTTTVGILEYQKPNSSHPSNAIGIKNLPLFRPSLPGLNDTAFAANYTRRLRSLANAQFPANVPQTVDRRFFFTVGLGTQPCPKNQTCQGPNGTKFAASVNNVSFVLPTTALLQTHFFGQSNGVYTTNFPTNPPFPFNYTGTPPNNTMVSNGTKVVVLPFNTSVELVMQDTSIQGAESHPLHLHGFNFFVVGQGFGNYNPNKDPSNFNLIDPVERNTVGVPAGGWVAIRFQTDNPGVWFMHCHLEVHTSWGLKMAWVVLDGKLPNQKLPSPPSDLPKC</sequence>
<dbReference type="Pfam" id="PF07731">
    <property type="entry name" value="Cu-oxidase_2"/>
    <property type="match status" value="1"/>
</dbReference>
<evidence type="ECO:0000259" key="14">
    <source>
        <dbReference type="Pfam" id="PF07731"/>
    </source>
</evidence>
<dbReference type="PROSITE" id="PS00079">
    <property type="entry name" value="MULTICOPPER_OXIDASE1"/>
    <property type="match status" value="1"/>
</dbReference>
<evidence type="ECO:0000256" key="11">
    <source>
        <dbReference type="ARBA" id="ARBA00023185"/>
    </source>
</evidence>
<keyword evidence="12" id="KW-0732">Signal</keyword>
<accession>O24044</accession>
<dbReference type="InterPro" id="IPR034285">
    <property type="entry name" value="CuRO_2_LCC"/>
</dbReference>
<keyword evidence="9 12" id="KW-0560">Oxidoreductase</keyword>
<comment type="subcellular location">
    <subcellularLocation>
        <location evidence="2 12">Secreted</location>
        <location evidence="2 12">Extracellular space</location>
        <location evidence="2 12">Apoplast</location>
    </subcellularLocation>
</comment>
<dbReference type="InterPro" id="IPR045087">
    <property type="entry name" value="Cu-oxidase_fam"/>
</dbReference>
<dbReference type="PANTHER" id="PTHR11709:SF522">
    <property type="entry name" value="LACCASE-4"/>
    <property type="match status" value="1"/>
</dbReference>
<dbReference type="GO" id="GO:0046274">
    <property type="term" value="P:lignin catabolic process"/>
    <property type="evidence" value="ECO:0007669"/>
    <property type="project" value="UniProtKB-KW"/>
</dbReference>
<keyword evidence="10 12" id="KW-0186">Copper</keyword>
<dbReference type="Pfam" id="PF07732">
    <property type="entry name" value="Cu-oxidase_3"/>
    <property type="match status" value="1"/>
</dbReference>
<dbReference type="InterPro" id="IPR034289">
    <property type="entry name" value="CuRO_3_LCC"/>
</dbReference>
<dbReference type="InterPro" id="IPR008972">
    <property type="entry name" value="Cupredoxin"/>
</dbReference>
<dbReference type="EMBL" id="U73106">
    <property type="protein sequence ID" value="AAB17194.1"/>
    <property type="molecule type" value="mRNA"/>
</dbReference>
<evidence type="ECO:0000256" key="7">
    <source>
        <dbReference type="ARBA" id="ARBA00022723"/>
    </source>
</evidence>
<keyword evidence="11 12" id="KW-0439">Lignin degradation</keyword>
<feature type="domain" description="Plastocyanin-like" evidence="13">
    <location>
        <begin position="169"/>
        <end position="320"/>
    </location>
</feature>
<evidence type="ECO:0000256" key="1">
    <source>
        <dbReference type="ARBA" id="ARBA00000349"/>
    </source>
</evidence>
<feature type="domain" description="Plastocyanin-like" evidence="14">
    <location>
        <begin position="436"/>
        <end position="567"/>
    </location>
</feature>
<keyword evidence="5 12" id="KW-0052">Apoplast</keyword>
<feature type="signal peptide" evidence="12">
    <location>
        <begin position="1"/>
        <end position="30"/>
    </location>
</feature>
<dbReference type="InterPro" id="IPR033138">
    <property type="entry name" value="Cu_oxidase_CS"/>
</dbReference>
<dbReference type="InterPro" id="IPR011706">
    <property type="entry name" value="Cu-oxidase_C"/>
</dbReference>
<evidence type="ECO:0000256" key="9">
    <source>
        <dbReference type="ARBA" id="ARBA00023002"/>
    </source>
</evidence>
<name>O24044_LIRTU</name>
<feature type="chain" id="PRO_5005142242" description="Laccase" evidence="12">
    <location>
        <begin position="31"/>
        <end position="585"/>
    </location>
</feature>
<keyword evidence="7 12" id="KW-0479">Metal-binding</keyword>
<evidence type="ECO:0000256" key="5">
    <source>
        <dbReference type="ARBA" id="ARBA00022523"/>
    </source>
</evidence>
<dbReference type="GO" id="GO:0005507">
    <property type="term" value="F:copper ion binding"/>
    <property type="evidence" value="ECO:0007669"/>
    <property type="project" value="InterPro"/>
</dbReference>
<protein>
    <recommendedName>
        <fullName evidence="4 12">Laccase</fullName>
        <ecNumber evidence="4 12">1.10.3.2</ecNumber>
    </recommendedName>
    <alternativeName>
        <fullName evidence="12">Benzenediol:oxygen oxidoreductase</fullName>
    </alternativeName>
    <alternativeName>
        <fullName evidence="12">Diphenol oxidase</fullName>
    </alternativeName>
    <alternativeName>
        <fullName evidence="12">Urishiol oxidase</fullName>
    </alternativeName>
</protein>
<evidence type="ECO:0000313" key="16">
    <source>
        <dbReference type="EMBL" id="AAB17194.1"/>
    </source>
</evidence>
<comment type="function">
    <text evidence="12">Lignin degradation and detoxification of lignin-derived products.</text>
</comment>
<comment type="cofactor">
    <cofactor evidence="12">
        <name>Cu cation</name>
        <dbReference type="ChEBI" id="CHEBI:23378"/>
    </cofactor>
    <text evidence="12">Binds 4 Cu cations per monomer.</text>
</comment>
<dbReference type="FunFam" id="2.60.40.420:FF:000049">
    <property type="entry name" value="Laccase"/>
    <property type="match status" value="1"/>
</dbReference>
<proteinExistence type="evidence at transcript level"/>
<feature type="domain" description="Plastocyanin-like" evidence="15">
    <location>
        <begin position="44"/>
        <end position="156"/>
    </location>
</feature>
<dbReference type="Gene3D" id="2.60.40.420">
    <property type="entry name" value="Cupredoxins - blue copper proteins"/>
    <property type="match status" value="3"/>
</dbReference>
<evidence type="ECO:0000259" key="15">
    <source>
        <dbReference type="Pfam" id="PF07732"/>
    </source>
</evidence>
<dbReference type="CDD" id="cd13875">
    <property type="entry name" value="CuRO_2_LCC_plant"/>
    <property type="match status" value="1"/>
</dbReference>
<evidence type="ECO:0000256" key="4">
    <source>
        <dbReference type="ARBA" id="ARBA00012297"/>
    </source>
</evidence>
<dbReference type="InterPro" id="IPR017761">
    <property type="entry name" value="Laccase"/>
</dbReference>
<evidence type="ECO:0000256" key="6">
    <source>
        <dbReference type="ARBA" id="ARBA00022525"/>
    </source>
</evidence>
<dbReference type="InterPro" id="IPR011707">
    <property type="entry name" value="Cu-oxidase-like_N"/>
</dbReference>
<dbReference type="NCBIfam" id="TIGR03389">
    <property type="entry name" value="laccase"/>
    <property type="match status" value="1"/>
</dbReference>
<reference evidence="16" key="1">
    <citation type="journal article" date="1999" name="Plant Mol. Biol.">
        <title>Characterization and heterologous expression of laccase cDNAs from xylem tissues of yellow-poplar (Liriodendron tulipifera).</title>
        <authorList>
            <person name="LaFayette P.R."/>
            <person name="Eriksson K.E."/>
            <person name="Dean J.F."/>
        </authorList>
    </citation>
    <scope>NUCLEOTIDE SEQUENCE</scope>
    <source>
        <tissue evidence="16">Lignifying xylem</tissue>
    </source>
</reference>
<dbReference type="SMR" id="O24044"/>
<gene>
    <name evidence="16" type="primary">LAC2-4</name>
</gene>
<dbReference type="FunFam" id="2.60.40.420:FF:000062">
    <property type="entry name" value="Laccase"/>
    <property type="match status" value="1"/>
</dbReference>
<dbReference type="AlphaFoldDB" id="O24044"/>
<evidence type="ECO:0000256" key="8">
    <source>
        <dbReference type="ARBA" id="ARBA00022737"/>
    </source>
</evidence>
<dbReference type="PANTHER" id="PTHR11709">
    <property type="entry name" value="MULTI-COPPER OXIDASE"/>
    <property type="match status" value="1"/>
</dbReference>
<dbReference type="GO" id="GO:0048046">
    <property type="term" value="C:apoplast"/>
    <property type="evidence" value="ECO:0007669"/>
    <property type="project" value="UniProtKB-SubCell"/>
</dbReference>
<evidence type="ECO:0000256" key="10">
    <source>
        <dbReference type="ARBA" id="ARBA00023008"/>
    </source>
</evidence>
<dbReference type="GO" id="GO:0052716">
    <property type="term" value="F:hydroquinone:oxygen oxidoreductase activity"/>
    <property type="evidence" value="ECO:0007669"/>
    <property type="project" value="UniProtKB-EC"/>
</dbReference>
<dbReference type="CDD" id="cd13849">
    <property type="entry name" value="CuRO_1_LCC_plant"/>
    <property type="match status" value="1"/>
</dbReference>
<dbReference type="CDD" id="cd13897">
    <property type="entry name" value="CuRO_3_LCC_plant"/>
    <property type="match status" value="1"/>
</dbReference>
<comment type="catalytic activity">
    <reaction evidence="1 12">
        <text>4 hydroquinone + O2 = 4 benzosemiquinone + 2 H2O</text>
        <dbReference type="Rhea" id="RHEA:11276"/>
        <dbReference type="ChEBI" id="CHEBI:15377"/>
        <dbReference type="ChEBI" id="CHEBI:15379"/>
        <dbReference type="ChEBI" id="CHEBI:17594"/>
        <dbReference type="ChEBI" id="CHEBI:17977"/>
        <dbReference type="EC" id="1.10.3.2"/>
    </reaction>
</comment>
<dbReference type="InterPro" id="IPR034288">
    <property type="entry name" value="CuRO_1_LCC"/>
</dbReference>
<dbReference type="PROSITE" id="PS00080">
    <property type="entry name" value="MULTICOPPER_OXIDASE2"/>
    <property type="match status" value="1"/>
</dbReference>
<dbReference type="InterPro" id="IPR002355">
    <property type="entry name" value="Cu_oxidase_Cu_BS"/>
</dbReference>
<dbReference type="Pfam" id="PF00394">
    <property type="entry name" value="Cu-oxidase"/>
    <property type="match status" value="1"/>
</dbReference>